<accession>A0A1P8JQH3</accession>
<gene>
    <name evidence="2" type="ORF">RD110_01110</name>
</gene>
<keyword evidence="1" id="KW-1133">Transmembrane helix</keyword>
<sequence length="143" mass="15657">MKTNISPGARSAYFRVPCSSRSACIVVPVVVSQLIRKALLAGGKARFQAAVSKLGPYSISALLLTLVLLFAFQGHATLAQPLVTVEPSGGNARPLRNGAQYSIDRTRLGRYWLVWFFRTAPAERRKVVRTVDQTLCIDESPLL</sequence>
<keyword evidence="1" id="KW-0812">Transmembrane</keyword>
<dbReference type="Proteomes" id="UP000186609">
    <property type="component" value="Chromosome"/>
</dbReference>
<evidence type="ECO:0000313" key="3">
    <source>
        <dbReference type="Proteomes" id="UP000186609"/>
    </source>
</evidence>
<name>A0A1P8JQH3_9BURK</name>
<dbReference type="KEGG" id="rhy:RD110_01110"/>
<proteinExistence type="predicted"/>
<protein>
    <submittedName>
        <fullName evidence="2">Uncharacterized protein</fullName>
    </submittedName>
</protein>
<organism evidence="2 3">
    <name type="scientific">Rhodoferax koreensis</name>
    <dbReference type="NCBI Taxonomy" id="1842727"/>
    <lineage>
        <taxon>Bacteria</taxon>
        <taxon>Pseudomonadati</taxon>
        <taxon>Pseudomonadota</taxon>
        <taxon>Betaproteobacteria</taxon>
        <taxon>Burkholderiales</taxon>
        <taxon>Comamonadaceae</taxon>
        <taxon>Rhodoferax</taxon>
    </lineage>
</organism>
<keyword evidence="1" id="KW-0472">Membrane</keyword>
<reference evidence="2 3" key="1">
    <citation type="submission" date="2017-01" db="EMBL/GenBank/DDBJ databases">
        <authorList>
            <person name="Mah S.A."/>
            <person name="Swanson W.J."/>
            <person name="Moy G.W."/>
            <person name="Vacquier V.D."/>
        </authorList>
    </citation>
    <scope>NUCLEOTIDE SEQUENCE [LARGE SCALE GENOMIC DNA]</scope>
    <source>
        <strain evidence="2 3">DCY110</strain>
    </source>
</reference>
<dbReference type="AlphaFoldDB" id="A0A1P8JQH3"/>
<keyword evidence="3" id="KW-1185">Reference proteome</keyword>
<dbReference type="EMBL" id="CP019236">
    <property type="protein sequence ID" value="APW35979.1"/>
    <property type="molecule type" value="Genomic_DNA"/>
</dbReference>
<evidence type="ECO:0000256" key="1">
    <source>
        <dbReference type="SAM" id="Phobius"/>
    </source>
</evidence>
<feature type="transmembrane region" description="Helical" evidence="1">
    <location>
        <begin position="55"/>
        <end position="72"/>
    </location>
</feature>
<dbReference type="STRING" id="1842727.RD110_01110"/>
<evidence type="ECO:0000313" key="2">
    <source>
        <dbReference type="EMBL" id="APW35979.1"/>
    </source>
</evidence>